<feature type="transmembrane region" description="Helical" evidence="1">
    <location>
        <begin position="157"/>
        <end position="173"/>
    </location>
</feature>
<feature type="transmembrane region" description="Helical" evidence="1">
    <location>
        <begin position="216"/>
        <end position="238"/>
    </location>
</feature>
<evidence type="ECO:0000313" key="2">
    <source>
        <dbReference type="EMBL" id="CUH93382.1"/>
    </source>
</evidence>
<dbReference type="KEGG" id="hsd:SD1D_1840"/>
<feature type="transmembrane region" description="Helical" evidence="1">
    <location>
        <begin position="42"/>
        <end position="60"/>
    </location>
</feature>
<dbReference type="OrthoDB" id="9788195at2"/>
<dbReference type="RefSeq" id="WP_058258633.1">
    <property type="nucleotide sequence ID" value="NZ_DUPS01000066.1"/>
</dbReference>
<keyword evidence="1" id="KW-0472">Membrane</keyword>
<gene>
    <name evidence="2" type="ORF">SD1D_1840</name>
</gene>
<name>A0A0K8J7R4_9FIRM</name>
<proteinExistence type="predicted"/>
<sequence>MGKIFKFLSRNLSLLAFICIYIIVAVTLIFLESFQFDTQCLVLTTLAPFFIMGAILDYMVYNNKELKPGYKILAQLLPTGIFLLFGMSVIADKMDQYPPESFNYLIWLFYPISLFIASYFKENHRNRMFSALLGCGFVAAVYLHLTTLTNQLNEGSGLIIYLICLFLIFYAAAGLKKLVFIGGVLGFLDGAALIFLKHNPLSESDYKYGWDFNIAYRFELILLTNFIICSILCLHAAIKRSL</sequence>
<feature type="transmembrane region" description="Helical" evidence="1">
    <location>
        <begin position="12"/>
        <end position="30"/>
    </location>
</feature>
<keyword evidence="3" id="KW-1185">Reference proteome</keyword>
<accession>A0A0K8J7R4</accession>
<feature type="transmembrane region" description="Helical" evidence="1">
    <location>
        <begin position="72"/>
        <end position="90"/>
    </location>
</feature>
<evidence type="ECO:0000256" key="1">
    <source>
        <dbReference type="SAM" id="Phobius"/>
    </source>
</evidence>
<evidence type="ECO:0000313" key="3">
    <source>
        <dbReference type="Proteomes" id="UP000196053"/>
    </source>
</evidence>
<feature type="transmembrane region" description="Helical" evidence="1">
    <location>
        <begin position="178"/>
        <end position="196"/>
    </location>
</feature>
<organism evidence="2 3">
    <name type="scientific">Herbinix luporum</name>
    <dbReference type="NCBI Taxonomy" id="1679721"/>
    <lineage>
        <taxon>Bacteria</taxon>
        <taxon>Bacillati</taxon>
        <taxon>Bacillota</taxon>
        <taxon>Clostridia</taxon>
        <taxon>Lachnospirales</taxon>
        <taxon>Lachnospiraceae</taxon>
        <taxon>Herbinix</taxon>
    </lineage>
</organism>
<dbReference type="Proteomes" id="UP000196053">
    <property type="component" value="Chromosome I"/>
</dbReference>
<feature type="transmembrane region" description="Helical" evidence="1">
    <location>
        <begin position="127"/>
        <end position="145"/>
    </location>
</feature>
<feature type="transmembrane region" description="Helical" evidence="1">
    <location>
        <begin position="102"/>
        <end position="120"/>
    </location>
</feature>
<dbReference type="EMBL" id="LN879430">
    <property type="protein sequence ID" value="CUH93382.1"/>
    <property type="molecule type" value="Genomic_DNA"/>
</dbReference>
<keyword evidence="1" id="KW-0812">Transmembrane</keyword>
<reference evidence="3" key="1">
    <citation type="submission" date="2015-09" db="EMBL/GenBank/DDBJ databases">
        <authorList>
            <person name="Wibberg D."/>
        </authorList>
    </citation>
    <scope>NUCLEOTIDE SEQUENCE [LARGE SCALE GENOMIC DNA]</scope>
    <source>
        <strain evidence="3">SD1D</strain>
    </source>
</reference>
<protein>
    <submittedName>
        <fullName evidence="2">Uncharacterized protein</fullName>
    </submittedName>
</protein>
<keyword evidence="1" id="KW-1133">Transmembrane helix</keyword>
<dbReference type="AlphaFoldDB" id="A0A0K8J7R4"/>